<keyword evidence="4" id="KW-0520">NAD</keyword>
<feature type="binding site" evidence="4">
    <location>
        <begin position="143"/>
        <end position="145"/>
    </location>
    <ligand>
        <name>FAD</name>
        <dbReference type="ChEBI" id="CHEBI:57692"/>
    </ligand>
</feature>
<dbReference type="InterPro" id="IPR001100">
    <property type="entry name" value="Pyr_nuc-diS_OxRdtase"/>
</dbReference>
<dbReference type="OrthoDB" id="4763248at2"/>
<proteinExistence type="inferred from homology"/>
<keyword evidence="8" id="KW-0560">Oxidoreductase</keyword>
<dbReference type="KEGG" id="acij:JS278_00840"/>
<evidence type="ECO:0000259" key="7">
    <source>
        <dbReference type="Pfam" id="PF07992"/>
    </source>
</evidence>
<feature type="binding site" evidence="4">
    <location>
        <begin position="180"/>
        <end position="187"/>
    </location>
    <ligand>
        <name>NAD(+)</name>
        <dbReference type="ChEBI" id="CHEBI:57540"/>
    </ligand>
</feature>
<comment type="cofactor">
    <cofactor evidence="4">
        <name>FAD</name>
        <dbReference type="ChEBI" id="CHEBI:57692"/>
    </cofactor>
    <text evidence="4">Binds 1 FAD per subunit.</text>
</comment>
<dbReference type="Gene3D" id="3.50.50.60">
    <property type="entry name" value="FAD/NAD(P)-binding domain"/>
    <property type="match status" value="2"/>
</dbReference>
<organism evidence="8 9">
    <name type="scientific">Acidipropionibacterium virtanenii</name>
    <dbReference type="NCBI Taxonomy" id="2057246"/>
    <lineage>
        <taxon>Bacteria</taxon>
        <taxon>Bacillati</taxon>
        <taxon>Actinomycetota</taxon>
        <taxon>Actinomycetes</taxon>
        <taxon>Propionibacteriales</taxon>
        <taxon>Propionibacteriaceae</taxon>
        <taxon>Acidipropionibacterium</taxon>
    </lineage>
</organism>
<feature type="binding site" evidence="4">
    <location>
        <position position="57"/>
    </location>
    <ligand>
        <name>FAD</name>
        <dbReference type="ChEBI" id="CHEBI:57692"/>
    </ligand>
</feature>
<feature type="binding site" evidence="4">
    <location>
        <position position="267"/>
    </location>
    <ligand>
        <name>NAD(+)</name>
        <dbReference type="ChEBI" id="CHEBI:57540"/>
    </ligand>
</feature>
<evidence type="ECO:0000256" key="4">
    <source>
        <dbReference type="PIRSR" id="PIRSR000350-3"/>
    </source>
</evidence>
<keyword evidence="9" id="KW-1185">Reference proteome</keyword>
<feature type="domain" description="FAD/NAD(P)-binding" evidence="7">
    <location>
        <begin position="11"/>
        <end position="315"/>
    </location>
</feature>
<keyword evidence="3 4" id="KW-0274">FAD</keyword>
<gene>
    <name evidence="8" type="primary">merA_1</name>
    <name evidence="8" type="ORF">JS278_00840</name>
</gene>
<dbReference type="GO" id="GO:0016152">
    <property type="term" value="F:mercury (II) reductase (NADP+) activity"/>
    <property type="evidence" value="ECO:0007669"/>
    <property type="project" value="UniProtKB-EC"/>
</dbReference>
<evidence type="ECO:0000313" key="9">
    <source>
        <dbReference type="Proteomes" id="UP000251995"/>
    </source>
</evidence>
<reference evidence="8 9" key="1">
    <citation type="submission" date="2017-12" db="EMBL/GenBank/DDBJ databases">
        <title>The whole genome sequence of the Acidipropionibacterium virtanenii sp. nov. type strain JS278.</title>
        <authorList>
            <person name="Laine P."/>
            <person name="Deptula P."/>
            <person name="Varmanen P."/>
            <person name="Auvinen P."/>
        </authorList>
    </citation>
    <scope>NUCLEOTIDE SEQUENCE [LARGE SCALE GENOMIC DNA]</scope>
    <source>
        <strain evidence="8 9">JS278</strain>
    </source>
</reference>
<dbReference type="Gene3D" id="3.30.390.30">
    <property type="match status" value="1"/>
</dbReference>
<dbReference type="GO" id="GO:0050660">
    <property type="term" value="F:flavin adenine dinucleotide binding"/>
    <property type="evidence" value="ECO:0007669"/>
    <property type="project" value="TreeGrafter"/>
</dbReference>
<dbReference type="Pfam" id="PF07992">
    <property type="entry name" value="Pyr_redox_2"/>
    <property type="match status" value="1"/>
</dbReference>
<dbReference type="PRINTS" id="PR00411">
    <property type="entry name" value="PNDRDTASEI"/>
</dbReference>
<evidence type="ECO:0000313" key="8">
    <source>
        <dbReference type="EMBL" id="AXE38027.1"/>
    </source>
</evidence>
<evidence type="ECO:0000256" key="3">
    <source>
        <dbReference type="ARBA" id="ARBA00022827"/>
    </source>
</evidence>
<dbReference type="SUPFAM" id="SSF55424">
    <property type="entry name" value="FAD/NAD-linked reductases, dimerisation (C-terminal) domain"/>
    <property type="match status" value="1"/>
</dbReference>
<dbReference type="EMBL" id="CP025198">
    <property type="protein sequence ID" value="AXE38027.1"/>
    <property type="molecule type" value="Genomic_DNA"/>
</dbReference>
<dbReference type="EC" id="1.16.1.1" evidence="8"/>
<dbReference type="PRINTS" id="PR00368">
    <property type="entry name" value="FADPNR"/>
</dbReference>
<sequence length="470" mass="48965">MTATKNPTYDYDLIVIGAGPVGENVADYATRRGLHTAIVESELVGGECSYWACMPSKALLRSGHAIRAARRLPGAREAIGAIDAPAVLARRTAFTSGWRDDGQAAWVESAGIGLIRGHGHLAGPRRVEVGGRIYSARAVALTTGSIPVLPAIPGLAEAAPWGTREAAAADHVPPRLIIIGGGVAGTEFAFAFSSLGSQVTVLSRDRLLEREEPFAGELVAAALSDEGVDVRIGASPARVGRHRDGSVTVTLDDGAELDADELLVATGRRPNTDDLGLDSIGASPLPAVDDTMLVSGTDWLYAVGDVNGRALLTHQGKYQARAAGEVIAARLNGAPVHDGPWGAHVATADRSAVPRVVFSDPEVAAVGLTEADAETAGLNVRAVEYDLGQVAGAALHADGYAGRAKLVVDEDRRVIVGATFVGQDAAELVHAATVALVGEVTIDRLWHAVPAYPTLSEVWLRLLEAYGRPD</sequence>
<dbReference type="InterPro" id="IPR016156">
    <property type="entry name" value="FAD/NAD-linked_Rdtase_dimer_sf"/>
</dbReference>
<dbReference type="InterPro" id="IPR036188">
    <property type="entry name" value="FAD/NAD-bd_sf"/>
</dbReference>
<dbReference type="RefSeq" id="WP_114044106.1">
    <property type="nucleotide sequence ID" value="NZ_CP025198.1"/>
</dbReference>
<feature type="binding site" evidence="4">
    <location>
        <position position="305"/>
    </location>
    <ligand>
        <name>NAD(+)</name>
        <dbReference type="ChEBI" id="CHEBI:57540"/>
    </ligand>
</feature>
<protein>
    <submittedName>
        <fullName evidence="8">Mercuric reductase</fullName>
        <ecNumber evidence="8">1.16.1.1</ecNumber>
    </submittedName>
</protein>
<dbReference type="InterPro" id="IPR023753">
    <property type="entry name" value="FAD/NAD-binding_dom"/>
</dbReference>
<accession>A0A344URX9</accession>
<feature type="disulfide bond" description="Redox-active" evidence="5">
    <location>
        <begin position="48"/>
        <end position="53"/>
    </location>
</feature>
<keyword evidence="4" id="KW-0547">Nucleotide-binding</keyword>
<name>A0A344URX9_9ACTN</name>
<dbReference type="Proteomes" id="UP000251995">
    <property type="component" value="Chromosome"/>
</dbReference>
<keyword evidence="2" id="KW-0285">Flavoprotein</keyword>
<feature type="domain" description="Pyridine nucleotide-disulphide oxidoreductase dimerisation" evidence="6">
    <location>
        <begin position="353"/>
        <end position="459"/>
    </location>
</feature>
<dbReference type="GO" id="GO:0003955">
    <property type="term" value="F:NAD(P)H dehydrogenase (quinone) activity"/>
    <property type="evidence" value="ECO:0007669"/>
    <property type="project" value="TreeGrafter"/>
</dbReference>
<evidence type="ECO:0000256" key="1">
    <source>
        <dbReference type="ARBA" id="ARBA00007532"/>
    </source>
</evidence>
<dbReference type="PANTHER" id="PTHR43014:SF2">
    <property type="entry name" value="MERCURIC REDUCTASE"/>
    <property type="match status" value="1"/>
</dbReference>
<evidence type="ECO:0000256" key="2">
    <source>
        <dbReference type="ARBA" id="ARBA00022630"/>
    </source>
</evidence>
<evidence type="ECO:0000259" key="6">
    <source>
        <dbReference type="Pfam" id="PF02852"/>
    </source>
</evidence>
<dbReference type="PANTHER" id="PTHR43014">
    <property type="entry name" value="MERCURIC REDUCTASE"/>
    <property type="match status" value="1"/>
</dbReference>
<comment type="similarity">
    <text evidence="1">Belongs to the class-I pyridine nucleotide-disulfide oxidoreductase family.</text>
</comment>
<dbReference type="AlphaFoldDB" id="A0A344URX9"/>
<dbReference type="SUPFAM" id="SSF51905">
    <property type="entry name" value="FAD/NAD(P)-binding domain"/>
    <property type="match status" value="1"/>
</dbReference>
<dbReference type="InterPro" id="IPR004099">
    <property type="entry name" value="Pyr_nucl-diS_OxRdtase_dimer"/>
</dbReference>
<dbReference type="Pfam" id="PF02852">
    <property type="entry name" value="Pyr_redox_dim"/>
    <property type="match status" value="1"/>
</dbReference>
<feature type="binding site" evidence="4">
    <location>
        <position position="119"/>
    </location>
    <ligand>
        <name>FAD</name>
        <dbReference type="ChEBI" id="CHEBI:57692"/>
    </ligand>
</feature>
<dbReference type="PIRSF" id="PIRSF000350">
    <property type="entry name" value="Mercury_reductase_MerA"/>
    <property type="match status" value="1"/>
</dbReference>
<evidence type="ECO:0000256" key="5">
    <source>
        <dbReference type="PIRSR" id="PIRSR000350-4"/>
    </source>
</evidence>